<dbReference type="EMBL" id="RRYP01010442">
    <property type="protein sequence ID" value="TNV78385.1"/>
    <property type="molecule type" value="Genomic_DNA"/>
</dbReference>
<dbReference type="AlphaFoldDB" id="A0A8J8NQH7"/>
<dbReference type="Proteomes" id="UP000785679">
    <property type="component" value="Unassembled WGS sequence"/>
</dbReference>
<sequence>MRSQTLFNVSTRKFALLTPFFAKPFYGVQNLQLCLLQNVLILCIRTSFSCEQKSHGGSCSIKSSMNRHTGDM</sequence>
<keyword evidence="2" id="KW-1185">Reference proteome</keyword>
<evidence type="ECO:0000313" key="2">
    <source>
        <dbReference type="Proteomes" id="UP000785679"/>
    </source>
</evidence>
<gene>
    <name evidence="1" type="ORF">FGO68_gene2641</name>
</gene>
<name>A0A8J8NQH7_HALGN</name>
<reference evidence="1" key="1">
    <citation type="submission" date="2019-06" db="EMBL/GenBank/DDBJ databases">
        <authorList>
            <person name="Zheng W."/>
        </authorList>
    </citation>
    <scope>NUCLEOTIDE SEQUENCE</scope>
    <source>
        <strain evidence="1">QDHG01</strain>
    </source>
</reference>
<evidence type="ECO:0000313" key="1">
    <source>
        <dbReference type="EMBL" id="TNV78385.1"/>
    </source>
</evidence>
<accession>A0A8J8NQH7</accession>
<protein>
    <submittedName>
        <fullName evidence="1">Uncharacterized protein</fullName>
    </submittedName>
</protein>
<organism evidence="1 2">
    <name type="scientific">Halteria grandinella</name>
    <dbReference type="NCBI Taxonomy" id="5974"/>
    <lineage>
        <taxon>Eukaryota</taxon>
        <taxon>Sar</taxon>
        <taxon>Alveolata</taxon>
        <taxon>Ciliophora</taxon>
        <taxon>Intramacronucleata</taxon>
        <taxon>Spirotrichea</taxon>
        <taxon>Stichotrichia</taxon>
        <taxon>Sporadotrichida</taxon>
        <taxon>Halteriidae</taxon>
        <taxon>Halteria</taxon>
    </lineage>
</organism>
<comment type="caution">
    <text evidence="1">The sequence shown here is derived from an EMBL/GenBank/DDBJ whole genome shotgun (WGS) entry which is preliminary data.</text>
</comment>
<proteinExistence type="predicted"/>